<dbReference type="Gramene" id="Kaladp0092s0142.1.v1.1">
    <property type="protein sequence ID" value="Kaladp0092s0142.1.v1.1"/>
    <property type="gene ID" value="Kaladp0092s0142.v1.1"/>
</dbReference>
<accession>A0A7N1A5U3</accession>
<organism evidence="1 2">
    <name type="scientific">Kalanchoe fedtschenkoi</name>
    <name type="common">Lavender scallops</name>
    <name type="synonym">South American air plant</name>
    <dbReference type="NCBI Taxonomy" id="63787"/>
    <lineage>
        <taxon>Eukaryota</taxon>
        <taxon>Viridiplantae</taxon>
        <taxon>Streptophyta</taxon>
        <taxon>Embryophyta</taxon>
        <taxon>Tracheophyta</taxon>
        <taxon>Spermatophyta</taxon>
        <taxon>Magnoliopsida</taxon>
        <taxon>eudicotyledons</taxon>
        <taxon>Gunneridae</taxon>
        <taxon>Pentapetalae</taxon>
        <taxon>Saxifragales</taxon>
        <taxon>Crassulaceae</taxon>
        <taxon>Kalanchoe</taxon>
    </lineage>
</organism>
<keyword evidence="2" id="KW-1185">Reference proteome</keyword>
<sequence>MPSMVAQKSSPWMLALRLDHLKRGLGSNLAFSFPSFSPLCPRPDSSTKPISGGNFRNHLPLNLVALPSSMLLTYLTSLSTDFAATSRTGAEYSIRCKTTFNRSGGRITI</sequence>
<evidence type="ECO:0000313" key="1">
    <source>
        <dbReference type="EnsemblPlants" id="Kaladp0092s0142.1.v1.1"/>
    </source>
</evidence>
<proteinExistence type="predicted"/>
<dbReference type="AlphaFoldDB" id="A0A7N1A5U3"/>
<name>A0A7N1A5U3_KALFE</name>
<protein>
    <submittedName>
        <fullName evidence="1">Uncharacterized protein</fullName>
    </submittedName>
</protein>
<dbReference type="Proteomes" id="UP000594263">
    <property type="component" value="Unplaced"/>
</dbReference>
<evidence type="ECO:0000313" key="2">
    <source>
        <dbReference type="Proteomes" id="UP000594263"/>
    </source>
</evidence>
<dbReference type="EnsemblPlants" id="Kaladp0092s0142.1.v1.1">
    <property type="protein sequence ID" value="Kaladp0092s0142.1.v1.1"/>
    <property type="gene ID" value="Kaladp0092s0142.v1.1"/>
</dbReference>
<reference evidence="1" key="1">
    <citation type="submission" date="2021-01" db="UniProtKB">
        <authorList>
            <consortium name="EnsemblPlants"/>
        </authorList>
    </citation>
    <scope>IDENTIFICATION</scope>
</reference>